<dbReference type="InParanoid" id="A0A409Y6H9"/>
<sequence length="157" mass="17608">MSTDPDYSLEFDSEPTQADLEQIAPTNYEAFVVDVVARSLRSKDSHKINQKVLRQCMSLASSFLVTDTAMNRDQGVNTWFVGLNQLIDLIIVLDKRNELELETINTASKVCSECWSTSGNWRELASCRDQIKGLAGKLRGLLDPNKKTYRGSPVYTA</sequence>
<dbReference type="Proteomes" id="UP000284842">
    <property type="component" value="Unassembled WGS sequence"/>
</dbReference>
<name>A0A409Y6H9_9AGAR</name>
<dbReference type="STRING" id="181874.A0A409Y6H9"/>
<proteinExistence type="predicted"/>
<dbReference type="AlphaFoldDB" id="A0A409Y6H9"/>
<reference evidence="1 2" key="1">
    <citation type="journal article" date="2018" name="Evol. Lett.">
        <title>Horizontal gene cluster transfer increased hallucinogenic mushroom diversity.</title>
        <authorList>
            <person name="Reynolds H.T."/>
            <person name="Vijayakumar V."/>
            <person name="Gluck-Thaler E."/>
            <person name="Korotkin H.B."/>
            <person name="Matheny P.B."/>
            <person name="Slot J.C."/>
        </authorList>
    </citation>
    <scope>NUCLEOTIDE SEQUENCE [LARGE SCALE GENOMIC DNA]</scope>
    <source>
        <strain evidence="1 2">2629</strain>
    </source>
</reference>
<keyword evidence="2" id="KW-1185">Reference proteome</keyword>
<accession>A0A409Y6H9</accession>
<comment type="caution">
    <text evidence="1">The sequence shown here is derived from an EMBL/GenBank/DDBJ whole genome shotgun (WGS) entry which is preliminary data.</text>
</comment>
<dbReference type="EMBL" id="NHTK01001382">
    <property type="protein sequence ID" value="PPQ98548.1"/>
    <property type="molecule type" value="Genomic_DNA"/>
</dbReference>
<evidence type="ECO:0000313" key="2">
    <source>
        <dbReference type="Proteomes" id="UP000284842"/>
    </source>
</evidence>
<protein>
    <submittedName>
        <fullName evidence="1">Uncharacterized protein</fullName>
    </submittedName>
</protein>
<gene>
    <name evidence="1" type="ORF">CVT24_004039</name>
</gene>
<organism evidence="1 2">
    <name type="scientific">Panaeolus cyanescens</name>
    <dbReference type="NCBI Taxonomy" id="181874"/>
    <lineage>
        <taxon>Eukaryota</taxon>
        <taxon>Fungi</taxon>
        <taxon>Dikarya</taxon>
        <taxon>Basidiomycota</taxon>
        <taxon>Agaricomycotina</taxon>
        <taxon>Agaricomycetes</taxon>
        <taxon>Agaricomycetidae</taxon>
        <taxon>Agaricales</taxon>
        <taxon>Agaricineae</taxon>
        <taxon>Galeropsidaceae</taxon>
        <taxon>Panaeolus</taxon>
    </lineage>
</organism>
<dbReference type="OrthoDB" id="3358904at2759"/>
<evidence type="ECO:0000313" key="1">
    <source>
        <dbReference type="EMBL" id="PPQ98548.1"/>
    </source>
</evidence>